<feature type="compositionally biased region" description="Basic and acidic residues" evidence="1">
    <location>
        <begin position="1"/>
        <end position="12"/>
    </location>
</feature>
<keyword evidence="4" id="KW-0378">Hydrolase</keyword>
<dbReference type="InterPro" id="IPR050491">
    <property type="entry name" value="AmpC-like"/>
</dbReference>
<proteinExistence type="predicted"/>
<keyword evidence="2" id="KW-1133">Transmembrane helix</keyword>
<dbReference type="InterPro" id="IPR001466">
    <property type="entry name" value="Beta-lactam-related"/>
</dbReference>
<keyword evidence="2" id="KW-0812">Transmembrane</keyword>
<keyword evidence="2" id="KW-0472">Membrane</keyword>
<feature type="region of interest" description="Disordered" evidence="1">
    <location>
        <begin position="551"/>
        <end position="593"/>
    </location>
</feature>
<dbReference type="GO" id="GO:0016787">
    <property type="term" value="F:hydrolase activity"/>
    <property type="evidence" value="ECO:0007669"/>
    <property type="project" value="UniProtKB-KW"/>
</dbReference>
<evidence type="ECO:0000256" key="1">
    <source>
        <dbReference type="SAM" id="MobiDB-lite"/>
    </source>
</evidence>
<dbReference type="Pfam" id="PF00144">
    <property type="entry name" value="Beta-lactamase"/>
    <property type="match status" value="1"/>
</dbReference>
<comment type="caution">
    <text evidence="4">The sequence shown here is derived from an EMBL/GenBank/DDBJ whole genome shotgun (WGS) entry which is preliminary data.</text>
</comment>
<feature type="region of interest" description="Disordered" evidence="1">
    <location>
        <begin position="47"/>
        <end position="75"/>
    </location>
</feature>
<name>A0ABD5V5V0_9EURY</name>
<feature type="transmembrane region" description="Helical" evidence="2">
    <location>
        <begin position="617"/>
        <end position="637"/>
    </location>
</feature>
<feature type="transmembrane region" description="Helical" evidence="2">
    <location>
        <begin position="649"/>
        <end position="672"/>
    </location>
</feature>
<keyword evidence="5" id="KW-1185">Reference proteome</keyword>
<dbReference type="PROSITE" id="PS51318">
    <property type="entry name" value="TAT"/>
    <property type="match status" value="1"/>
</dbReference>
<feature type="domain" description="Beta-lactamase-related" evidence="3">
    <location>
        <begin position="85"/>
        <end position="406"/>
    </location>
</feature>
<dbReference type="EMBL" id="JBHSXQ010000006">
    <property type="protein sequence ID" value="MFC6906968.1"/>
    <property type="molecule type" value="Genomic_DNA"/>
</dbReference>
<feature type="compositionally biased region" description="Basic and acidic residues" evidence="1">
    <location>
        <begin position="552"/>
        <end position="563"/>
    </location>
</feature>
<evidence type="ECO:0000313" key="4">
    <source>
        <dbReference type="EMBL" id="MFC6906968.1"/>
    </source>
</evidence>
<dbReference type="Gene3D" id="3.40.710.10">
    <property type="entry name" value="DD-peptidase/beta-lactamase superfamily"/>
    <property type="match status" value="1"/>
</dbReference>
<dbReference type="PANTHER" id="PTHR46825:SF9">
    <property type="entry name" value="BETA-LACTAMASE-RELATED DOMAIN-CONTAINING PROTEIN"/>
    <property type="match status" value="1"/>
</dbReference>
<dbReference type="PANTHER" id="PTHR46825">
    <property type="entry name" value="D-ALANYL-D-ALANINE-CARBOXYPEPTIDASE/ENDOPEPTIDASE AMPH"/>
    <property type="match status" value="1"/>
</dbReference>
<dbReference type="Proteomes" id="UP001596312">
    <property type="component" value="Unassembled WGS sequence"/>
</dbReference>
<dbReference type="EC" id="3.-.-.-" evidence="4"/>
<gene>
    <name evidence="4" type="ORF">ACFQGH_17395</name>
</gene>
<accession>A0ABD5V5V0</accession>
<feature type="compositionally biased region" description="Low complexity" evidence="1">
    <location>
        <begin position="576"/>
        <end position="592"/>
    </location>
</feature>
<reference evidence="4 5" key="1">
    <citation type="journal article" date="2019" name="Int. J. Syst. Evol. Microbiol.">
        <title>The Global Catalogue of Microorganisms (GCM) 10K type strain sequencing project: providing services to taxonomists for standard genome sequencing and annotation.</title>
        <authorList>
            <consortium name="The Broad Institute Genomics Platform"/>
            <consortium name="The Broad Institute Genome Sequencing Center for Infectious Disease"/>
            <person name="Wu L."/>
            <person name="Ma J."/>
        </authorList>
    </citation>
    <scope>NUCLEOTIDE SEQUENCE [LARGE SCALE GENOMIC DNA]</scope>
    <source>
        <strain evidence="4 5">CGMCC 1.3240</strain>
    </source>
</reference>
<organism evidence="4 5">
    <name type="scientific">Halalkalicoccus tibetensis</name>
    <dbReference type="NCBI Taxonomy" id="175632"/>
    <lineage>
        <taxon>Archaea</taxon>
        <taxon>Methanobacteriati</taxon>
        <taxon>Methanobacteriota</taxon>
        <taxon>Stenosarchaea group</taxon>
        <taxon>Halobacteria</taxon>
        <taxon>Halobacteriales</taxon>
        <taxon>Halococcaceae</taxon>
        <taxon>Halalkalicoccus</taxon>
    </lineage>
</organism>
<evidence type="ECO:0000259" key="3">
    <source>
        <dbReference type="Pfam" id="PF00144"/>
    </source>
</evidence>
<dbReference type="AlphaFoldDB" id="A0ABD5V5V0"/>
<feature type="transmembrane region" description="Helical" evidence="2">
    <location>
        <begin position="684"/>
        <end position="704"/>
    </location>
</feature>
<feature type="transmembrane region" description="Helical" evidence="2">
    <location>
        <begin position="521"/>
        <end position="545"/>
    </location>
</feature>
<feature type="region of interest" description="Disordered" evidence="1">
    <location>
        <begin position="1"/>
        <end position="21"/>
    </location>
</feature>
<evidence type="ECO:0000313" key="5">
    <source>
        <dbReference type="Proteomes" id="UP001596312"/>
    </source>
</evidence>
<dbReference type="InterPro" id="IPR012338">
    <property type="entry name" value="Beta-lactam/transpept-like"/>
</dbReference>
<evidence type="ECO:0000256" key="2">
    <source>
        <dbReference type="SAM" id="Phobius"/>
    </source>
</evidence>
<dbReference type="RefSeq" id="WP_340605548.1">
    <property type="nucleotide sequence ID" value="NZ_JBBMXV010000006.1"/>
</dbReference>
<dbReference type="InterPro" id="IPR006311">
    <property type="entry name" value="TAT_signal"/>
</dbReference>
<protein>
    <submittedName>
        <fullName evidence="4">Serine hydrolase domain-containing protein</fullName>
        <ecNumber evidence="4">3.-.-.-</ecNumber>
    </submittedName>
</protein>
<sequence length="711" mass="75719">MTDRTHEFDYSPDRPTFQQRALCHPSRRSVLAGVGALAAASYTGIAASGADTPRTNGKAASARDQSSDAPAEHDVSPADIEALIDRQMADAVDEGDIVGATVAVTHGDAVVLTKGYGRITPDDGEPVDETTLFRIGSVTKPIIWTAAMQLIDAGTIDPDEDVRTYLDSVSIPDDEPITMADLATHTAGFEERNQGLWVSDPEERRPLVDVLDAEQPARIRSPGEVLSYSNYGTALAGQIVANAAGQELDAYIREHVFDPLGMDTASVTQPADPPATQGYTALTGSPTAAPGLGVELWPAGSMTASARDMGQFMRAHIADTALGEQGLSLDVVTRMQEQWFTHHPTVDGVGFGWIERTHGGVRTLWHNGAIPGSFYSHLVLVPEADLGLFVSYNTDAGAEAANELVDAVLDESIGAVETPDREPSGRPDHADELAGTYRGLRIADTSHSKLFTTLQAGEIDVAITDNYLITEIGGESTRWIQRESLVFDEAEGQETLAFSEDLSRLYVGHQAFERRSWTESAALHGVLGAGSALGILGGAIGPPLAAGVRRFRSSEGDDSREDGVESVPEDGMAIKSTETTASSGESESNAAGRTGNRIASGRLVAWLESPTVARRTILIAAGLVVTFVVGFGAGLVFDPTLLSEPPLWYRLLLVVPPIATLVMGVSIGSAAVAWRHGLWRRRSLIAYGMLAVSTAVTCWLLYYWNLFGTPG</sequence>
<dbReference type="SUPFAM" id="SSF56601">
    <property type="entry name" value="beta-lactamase/transpeptidase-like"/>
    <property type="match status" value="1"/>
</dbReference>